<comment type="caution">
    <text evidence="1">The sequence shown here is derived from an EMBL/GenBank/DDBJ whole genome shotgun (WGS) entry which is preliminary data.</text>
</comment>
<name>A0ACB9BJR9_CICIN</name>
<keyword evidence="2" id="KW-1185">Reference proteome</keyword>
<evidence type="ECO:0000313" key="2">
    <source>
        <dbReference type="Proteomes" id="UP001055811"/>
    </source>
</evidence>
<dbReference type="Proteomes" id="UP001055811">
    <property type="component" value="Linkage Group LG06"/>
</dbReference>
<evidence type="ECO:0000313" key="1">
    <source>
        <dbReference type="EMBL" id="KAI3722269.1"/>
    </source>
</evidence>
<reference evidence="2" key="1">
    <citation type="journal article" date="2022" name="Mol. Ecol. Resour.">
        <title>The genomes of chicory, endive, great burdock and yacon provide insights into Asteraceae palaeo-polyploidization history and plant inulin production.</title>
        <authorList>
            <person name="Fan W."/>
            <person name="Wang S."/>
            <person name="Wang H."/>
            <person name="Wang A."/>
            <person name="Jiang F."/>
            <person name="Liu H."/>
            <person name="Zhao H."/>
            <person name="Xu D."/>
            <person name="Zhang Y."/>
        </authorList>
    </citation>
    <scope>NUCLEOTIDE SEQUENCE [LARGE SCALE GENOMIC DNA]</scope>
    <source>
        <strain evidence="2">cv. Punajuju</strain>
    </source>
</reference>
<organism evidence="1 2">
    <name type="scientific">Cichorium intybus</name>
    <name type="common">Chicory</name>
    <dbReference type="NCBI Taxonomy" id="13427"/>
    <lineage>
        <taxon>Eukaryota</taxon>
        <taxon>Viridiplantae</taxon>
        <taxon>Streptophyta</taxon>
        <taxon>Embryophyta</taxon>
        <taxon>Tracheophyta</taxon>
        <taxon>Spermatophyta</taxon>
        <taxon>Magnoliopsida</taxon>
        <taxon>eudicotyledons</taxon>
        <taxon>Gunneridae</taxon>
        <taxon>Pentapetalae</taxon>
        <taxon>asterids</taxon>
        <taxon>campanulids</taxon>
        <taxon>Asterales</taxon>
        <taxon>Asteraceae</taxon>
        <taxon>Cichorioideae</taxon>
        <taxon>Cichorieae</taxon>
        <taxon>Cichoriinae</taxon>
        <taxon>Cichorium</taxon>
    </lineage>
</organism>
<protein>
    <submittedName>
        <fullName evidence="1">Uncharacterized protein</fullName>
    </submittedName>
</protein>
<reference evidence="1 2" key="2">
    <citation type="journal article" date="2022" name="Mol. Ecol. Resour.">
        <title>The genomes of chicory, endive, great burdock and yacon provide insights into Asteraceae paleo-polyploidization history and plant inulin production.</title>
        <authorList>
            <person name="Fan W."/>
            <person name="Wang S."/>
            <person name="Wang H."/>
            <person name="Wang A."/>
            <person name="Jiang F."/>
            <person name="Liu H."/>
            <person name="Zhao H."/>
            <person name="Xu D."/>
            <person name="Zhang Y."/>
        </authorList>
    </citation>
    <scope>NUCLEOTIDE SEQUENCE [LARGE SCALE GENOMIC DNA]</scope>
    <source>
        <strain evidence="2">cv. Punajuju</strain>
        <tissue evidence="1">Leaves</tissue>
    </source>
</reference>
<accession>A0ACB9BJR9</accession>
<gene>
    <name evidence="1" type="ORF">L2E82_33301</name>
</gene>
<sequence>MEDRRHTHAKILNNVFGYAFSHGVKLEAFVSNSRNHTWPICLRTSFESLTNLKLKSWKSINCPYLGPRSGAFKNLNILHLEGAIITDVDPFSGTFDDLLSLFCAFPNAKSLRLFFHIVDVLSLFQHELVKRSSPFRKLKCLELDFSYQMLQNCFDHPGPSESYKIPSNVKDYLLQNSPDAKVTISSFRAHVKAILDTSRLSLLIVAL</sequence>
<proteinExistence type="predicted"/>
<dbReference type="EMBL" id="CM042014">
    <property type="protein sequence ID" value="KAI3722269.1"/>
    <property type="molecule type" value="Genomic_DNA"/>
</dbReference>